<dbReference type="SUPFAM" id="SSF81383">
    <property type="entry name" value="F-box domain"/>
    <property type="match status" value="1"/>
</dbReference>
<evidence type="ECO:0008006" key="3">
    <source>
        <dbReference type="Google" id="ProtNLM"/>
    </source>
</evidence>
<dbReference type="AlphaFoldDB" id="A0A1B9GKF8"/>
<dbReference type="OrthoDB" id="2571288at2759"/>
<reference evidence="2" key="2">
    <citation type="submission" date="2013-12" db="EMBL/GenBank/DDBJ databases">
        <title>Evolution of pathogenesis and genome organization in the Tremellales.</title>
        <authorList>
            <person name="Cuomo C."/>
            <person name="Litvintseva A."/>
            <person name="Heitman J."/>
            <person name="Chen Y."/>
            <person name="Sun S."/>
            <person name="Springer D."/>
            <person name="Dromer F."/>
            <person name="Young S."/>
            <person name="Zeng Q."/>
            <person name="Chapman S."/>
            <person name="Gujja S."/>
            <person name="Saif S."/>
            <person name="Birren B."/>
        </authorList>
    </citation>
    <scope>NUCLEOTIDE SEQUENCE [LARGE SCALE GENOMIC DNA]</scope>
    <source>
        <strain evidence="2">BCC8398</strain>
    </source>
</reference>
<protein>
    <recommendedName>
        <fullName evidence="3">F-box domain-containing protein</fullName>
    </recommendedName>
</protein>
<evidence type="ECO:0000313" key="1">
    <source>
        <dbReference type="EMBL" id="OCF31539.1"/>
    </source>
</evidence>
<sequence>MSKKVGRKTNPPSPLSHPDILTNILSFADKSTLARCLCVSWSFHEIAAPVLYEDITVVPNEADAIFRGASMGPMIFSDGSDRELKKELLRHVKRLRIKRHGQCDGFSGRTACTRWRGVGIEFPALEVLSDYSSTSGHDFSLDHWGGCPWIPNLKHSKLVMRDVNVLSACKGCSFIPYTLPPEITKVVVTLRTLRNLHESNESYIESTKPTYPSTLSPTLKIVIVLWCATPDQVWDSTHAPMPMSSFDNLVEQLALCASIGLQDIVICNASRIRIMNIDASRSQQYLEDAVKEMVEGICKSRREVKKSEQRMAALRWMDFEQYLVDEESRGEYSDEEIRPWLN</sequence>
<reference evidence="1 2" key="1">
    <citation type="submission" date="2013-07" db="EMBL/GenBank/DDBJ databases">
        <title>The Genome Sequence of Cryptococcus heveanensis BCC8398.</title>
        <authorList>
            <consortium name="The Broad Institute Genome Sequencing Platform"/>
            <person name="Cuomo C."/>
            <person name="Litvintseva A."/>
            <person name="Chen Y."/>
            <person name="Heitman J."/>
            <person name="Sun S."/>
            <person name="Springer D."/>
            <person name="Dromer F."/>
            <person name="Young S.K."/>
            <person name="Zeng Q."/>
            <person name="Gargeya S."/>
            <person name="Fitzgerald M."/>
            <person name="Abouelleil A."/>
            <person name="Alvarado L."/>
            <person name="Berlin A.M."/>
            <person name="Chapman S.B."/>
            <person name="Dewar J."/>
            <person name="Goldberg J."/>
            <person name="Griggs A."/>
            <person name="Gujja S."/>
            <person name="Hansen M."/>
            <person name="Howarth C."/>
            <person name="Imamovic A."/>
            <person name="Larimer J."/>
            <person name="McCowan C."/>
            <person name="Murphy C."/>
            <person name="Pearson M."/>
            <person name="Priest M."/>
            <person name="Roberts A."/>
            <person name="Saif S."/>
            <person name="Shea T."/>
            <person name="Sykes S."/>
            <person name="Wortman J."/>
            <person name="Nusbaum C."/>
            <person name="Birren B."/>
        </authorList>
    </citation>
    <scope>NUCLEOTIDE SEQUENCE [LARGE SCALE GENOMIC DNA]</scope>
    <source>
        <strain evidence="1 2">BCC8398</strain>
    </source>
</reference>
<organism evidence="1 2">
    <name type="scientific">Kwoniella heveanensis BCC8398</name>
    <dbReference type="NCBI Taxonomy" id="1296120"/>
    <lineage>
        <taxon>Eukaryota</taxon>
        <taxon>Fungi</taxon>
        <taxon>Dikarya</taxon>
        <taxon>Basidiomycota</taxon>
        <taxon>Agaricomycotina</taxon>
        <taxon>Tremellomycetes</taxon>
        <taxon>Tremellales</taxon>
        <taxon>Cryptococcaceae</taxon>
        <taxon>Kwoniella</taxon>
    </lineage>
</organism>
<dbReference type="InterPro" id="IPR036047">
    <property type="entry name" value="F-box-like_dom_sf"/>
</dbReference>
<name>A0A1B9GKF8_9TREE</name>
<keyword evidence="2" id="KW-1185">Reference proteome</keyword>
<dbReference type="Proteomes" id="UP000092666">
    <property type="component" value="Unassembled WGS sequence"/>
</dbReference>
<accession>A0A1B9GKF8</accession>
<dbReference type="EMBL" id="KV700133">
    <property type="protein sequence ID" value="OCF31539.1"/>
    <property type="molecule type" value="Genomic_DNA"/>
</dbReference>
<evidence type="ECO:0000313" key="2">
    <source>
        <dbReference type="Proteomes" id="UP000092666"/>
    </source>
</evidence>
<proteinExistence type="predicted"/>
<gene>
    <name evidence="1" type="ORF">I316_06738</name>
</gene>